<organism evidence="9">
    <name type="scientific">Grosmannia clavigera (strain kw1407 / UAMH 11150)</name>
    <name type="common">Blue stain fungus</name>
    <name type="synonym">Graphiocladiella clavigera</name>
    <dbReference type="NCBI Taxonomy" id="655863"/>
    <lineage>
        <taxon>Eukaryota</taxon>
        <taxon>Fungi</taxon>
        <taxon>Dikarya</taxon>
        <taxon>Ascomycota</taxon>
        <taxon>Pezizomycotina</taxon>
        <taxon>Sordariomycetes</taxon>
        <taxon>Sordariomycetidae</taxon>
        <taxon>Ophiostomatales</taxon>
        <taxon>Ophiostomataceae</taxon>
        <taxon>Leptographium</taxon>
    </lineage>
</organism>
<dbReference type="InterPro" id="IPR009057">
    <property type="entry name" value="Homeodomain-like_sf"/>
</dbReference>
<keyword evidence="5" id="KW-0010">Activator</keyword>
<dbReference type="Gene3D" id="3.40.10.10">
    <property type="entry name" value="DNA Methylphosphotriester Repair Domain"/>
    <property type="match status" value="1"/>
</dbReference>
<evidence type="ECO:0000256" key="2">
    <source>
        <dbReference type="ARBA" id="ARBA00022603"/>
    </source>
</evidence>
<dbReference type="HOGENOM" id="CLU_000445_81_3_1"/>
<feature type="domain" description="HTH araC/xylS-type" evidence="7">
    <location>
        <begin position="87"/>
        <end position="149"/>
    </location>
</feature>
<keyword evidence="9" id="KW-1185">Reference proteome</keyword>
<dbReference type="InParanoid" id="F0XL28"/>
<dbReference type="Gene3D" id="1.10.10.60">
    <property type="entry name" value="Homeodomain-like"/>
    <property type="match status" value="1"/>
</dbReference>
<dbReference type="GO" id="GO:0008270">
    <property type="term" value="F:zinc ion binding"/>
    <property type="evidence" value="ECO:0007669"/>
    <property type="project" value="InterPro"/>
</dbReference>
<dbReference type="Pfam" id="PF00165">
    <property type="entry name" value="HTH_AraC"/>
    <property type="match status" value="1"/>
</dbReference>
<evidence type="ECO:0000313" key="9">
    <source>
        <dbReference type="Proteomes" id="UP000007796"/>
    </source>
</evidence>
<evidence type="ECO:0000256" key="3">
    <source>
        <dbReference type="ARBA" id="ARBA00023015"/>
    </source>
</evidence>
<dbReference type="SUPFAM" id="SSF46689">
    <property type="entry name" value="Homeodomain-like"/>
    <property type="match status" value="1"/>
</dbReference>
<proteinExistence type="predicted"/>
<dbReference type="PROSITE" id="PS01124">
    <property type="entry name" value="HTH_ARAC_FAMILY_2"/>
    <property type="match status" value="1"/>
</dbReference>
<dbReference type="SUPFAM" id="SSF57884">
    <property type="entry name" value="Ada DNA repair protein, N-terminal domain (N-Ada 10)"/>
    <property type="match status" value="1"/>
</dbReference>
<dbReference type="AlphaFoldDB" id="F0XL28"/>
<dbReference type="eggNOG" id="ENOG502S6W3">
    <property type="taxonomic scope" value="Eukaryota"/>
</dbReference>
<dbReference type="GO" id="GO:0003700">
    <property type="term" value="F:DNA-binding transcription factor activity"/>
    <property type="evidence" value="ECO:0007669"/>
    <property type="project" value="InterPro"/>
</dbReference>
<comment type="cofactor">
    <cofactor evidence="1">
        <name>Zn(2+)</name>
        <dbReference type="ChEBI" id="CHEBI:29105"/>
    </cofactor>
</comment>
<evidence type="ECO:0000256" key="5">
    <source>
        <dbReference type="ARBA" id="ARBA00023159"/>
    </source>
</evidence>
<evidence type="ECO:0000256" key="4">
    <source>
        <dbReference type="ARBA" id="ARBA00023125"/>
    </source>
</evidence>
<keyword evidence="6" id="KW-0804">Transcription</keyword>
<gene>
    <name evidence="8" type="ORF">CMQ_8208</name>
</gene>
<dbReference type="InterPro" id="IPR004026">
    <property type="entry name" value="Ada_DNA_repair_Zn-bd"/>
</dbReference>
<dbReference type="RefSeq" id="XP_014171224.1">
    <property type="nucleotide sequence ID" value="XM_014315749.1"/>
</dbReference>
<sequence>MPSHPSATLFDTDTARWRAVQQRNAAADGAFVYAVRTTLIYCRPNCKARLARRANVVFFSGPATAEDSGFRACKRCKPRVVGIMPEDRAVVRIREMLQEAATGAADYGTLGRMASQAGVSRWHFHRKFKELTGLTPLAYLRQQRAAQAQNVGNCTEAGAEAFGSERGRQGDWGSAVPDQDAVLGFDRNLSDLLSSWNDTLLPFDSSLDNYFTDIDTNLLDLDASVWDVVTTANGELE</sequence>
<dbReference type="InterPro" id="IPR050204">
    <property type="entry name" value="AraC_XylS_family_regulators"/>
</dbReference>
<dbReference type="InterPro" id="IPR018060">
    <property type="entry name" value="HTH_AraC"/>
</dbReference>
<dbReference type="GO" id="GO:0043565">
    <property type="term" value="F:sequence-specific DNA binding"/>
    <property type="evidence" value="ECO:0007669"/>
    <property type="project" value="InterPro"/>
</dbReference>
<dbReference type="GO" id="GO:0006281">
    <property type="term" value="P:DNA repair"/>
    <property type="evidence" value="ECO:0007669"/>
    <property type="project" value="InterPro"/>
</dbReference>
<evidence type="ECO:0000256" key="6">
    <source>
        <dbReference type="ARBA" id="ARBA00023163"/>
    </source>
</evidence>
<dbReference type="GeneID" id="25981838"/>
<name>F0XL28_GROCL</name>
<keyword evidence="2" id="KW-0489">Methyltransferase</keyword>
<keyword evidence="4" id="KW-0238">DNA-binding</keyword>
<protein>
    <submittedName>
        <fullName evidence="8">DNA repair and transcription factor</fullName>
    </submittedName>
</protein>
<dbReference type="Pfam" id="PF02805">
    <property type="entry name" value="Ada_Zn_binding"/>
    <property type="match status" value="1"/>
</dbReference>
<dbReference type="STRING" id="655863.F0XL28"/>
<evidence type="ECO:0000313" key="8">
    <source>
        <dbReference type="EMBL" id="EFX01742.1"/>
    </source>
</evidence>
<keyword evidence="3" id="KW-0805">Transcription regulation</keyword>
<dbReference type="GO" id="GO:0032259">
    <property type="term" value="P:methylation"/>
    <property type="evidence" value="ECO:0007669"/>
    <property type="project" value="UniProtKB-KW"/>
</dbReference>
<accession>F0XL28</accession>
<evidence type="ECO:0000259" key="7">
    <source>
        <dbReference type="PROSITE" id="PS01124"/>
    </source>
</evidence>
<dbReference type="Proteomes" id="UP000007796">
    <property type="component" value="Unassembled WGS sequence"/>
</dbReference>
<dbReference type="PANTHER" id="PTHR46796">
    <property type="entry name" value="HTH-TYPE TRANSCRIPTIONAL ACTIVATOR RHAS-RELATED"/>
    <property type="match status" value="1"/>
</dbReference>
<keyword evidence="2" id="KW-0808">Transferase</keyword>
<evidence type="ECO:0000256" key="1">
    <source>
        <dbReference type="ARBA" id="ARBA00001947"/>
    </source>
</evidence>
<dbReference type="OrthoDB" id="2447880at2759"/>
<dbReference type="GO" id="GO:0008168">
    <property type="term" value="F:methyltransferase activity"/>
    <property type="evidence" value="ECO:0007669"/>
    <property type="project" value="UniProtKB-KW"/>
</dbReference>
<dbReference type="EMBL" id="GL629788">
    <property type="protein sequence ID" value="EFX01742.1"/>
    <property type="molecule type" value="Genomic_DNA"/>
</dbReference>
<dbReference type="InterPro" id="IPR035451">
    <property type="entry name" value="Ada-like_dom_sf"/>
</dbReference>
<reference evidence="8 9" key="1">
    <citation type="journal article" date="2011" name="Proc. Natl. Acad. Sci. U.S.A.">
        <title>Genome and transcriptome analyses of the mountain pine beetle-fungal symbiont Grosmannia clavigera, a lodgepole pine pathogen.</title>
        <authorList>
            <person name="DiGuistini S."/>
            <person name="Wang Y."/>
            <person name="Liao N.Y."/>
            <person name="Taylor G."/>
            <person name="Tanguay P."/>
            <person name="Feau N."/>
            <person name="Henrissat B."/>
            <person name="Chan S.K."/>
            <person name="Hesse-Orce U."/>
            <person name="Alamouti S.M."/>
            <person name="Tsui C.K.M."/>
            <person name="Docking R.T."/>
            <person name="Levasseur A."/>
            <person name="Haridas S."/>
            <person name="Robertson G."/>
            <person name="Birol I."/>
            <person name="Holt R.A."/>
            <person name="Marra M.A."/>
            <person name="Hamelin R.C."/>
            <person name="Hirst M."/>
            <person name="Jones S.J.M."/>
            <person name="Bohlmann J."/>
            <person name="Breuil C."/>
        </authorList>
    </citation>
    <scope>NUCLEOTIDE SEQUENCE [LARGE SCALE GENOMIC DNA]</scope>
    <source>
        <strain evidence="9">kw1407 / UAMH 11150</strain>
    </source>
</reference>